<dbReference type="SUPFAM" id="SSF55048">
    <property type="entry name" value="Probable ACP-binding domain of malonyl-CoA ACP transacylase"/>
    <property type="match status" value="2"/>
</dbReference>
<feature type="domain" description="PKS/mFAS DH" evidence="12">
    <location>
        <begin position="1720"/>
        <end position="1989"/>
    </location>
</feature>
<keyword evidence="4" id="KW-0808">Transferase</keyword>
<dbReference type="InterPro" id="IPR032821">
    <property type="entry name" value="PKS_assoc"/>
</dbReference>
<protein>
    <submittedName>
        <fullName evidence="13">PieA1 type I PKS</fullName>
    </submittedName>
</protein>
<feature type="domain" description="Carrier" evidence="10">
    <location>
        <begin position="2507"/>
        <end position="2582"/>
    </location>
</feature>
<dbReference type="SUPFAM" id="SSF47336">
    <property type="entry name" value="ACP-like"/>
    <property type="match status" value="2"/>
</dbReference>
<dbReference type="PROSITE" id="PS00606">
    <property type="entry name" value="KS3_1"/>
    <property type="match status" value="1"/>
</dbReference>
<evidence type="ECO:0000259" key="10">
    <source>
        <dbReference type="PROSITE" id="PS50075"/>
    </source>
</evidence>
<dbReference type="InterPro" id="IPR020807">
    <property type="entry name" value="PKS_DH"/>
</dbReference>
<dbReference type="InterPro" id="IPR049551">
    <property type="entry name" value="PKS_DH_C"/>
</dbReference>
<feature type="region of interest" description="C-terminal hotdog fold" evidence="8">
    <location>
        <begin position="1854"/>
        <end position="1989"/>
    </location>
</feature>
<dbReference type="PROSITE" id="PS52004">
    <property type="entry name" value="KS3_2"/>
    <property type="match status" value="1"/>
</dbReference>
<dbReference type="Gene3D" id="3.10.129.110">
    <property type="entry name" value="Polyketide synthase dehydratase"/>
    <property type="match status" value="1"/>
</dbReference>
<dbReference type="InterPro" id="IPR016036">
    <property type="entry name" value="Malonyl_transacylase_ACP-bd"/>
</dbReference>
<dbReference type="InterPro" id="IPR018201">
    <property type="entry name" value="Ketoacyl_synth_AS"/>
</dbReference>
<feature type="active site" description="Proton donor; for dehydratase activity" evidence="8">
    <location>
        <position position="1915"/>
    </location>
</feature>
<evidence type="ECO:0000313" key="13">
    <source>
        <dbReference type="EMBL" id="ARV85760.1"/>
    </source>
</evidence>
<dbReference type="GO" id="GO:0006633">
    <property type="term" value="P:fatty acid biosynthetic process"/>
    <property type="evidence" value="ECO:0007669"/>
    <property type="project" value="InterPro"/>
</dbReference>
<feature type="compositionally biased region" description="Low complexity" evidence="9">
    <location>
        <begin position="196"/>
        <end position="220"/>
    </location>
</feature>
<dbReference type="InterPro" id="IPR020806">
    <property type="entry name" value="PKS_PP-bd"/>
</dbReference>
<dbReference type="InterPro" id="IPR014030">
    <property type="entry name" value="Ketoacyl_synth_N"/>
</dbReference>
<keyword evidence="5" id="KW-0045">Antibiotic biosynthesis</keyword>
<dbReference type="Pfam" id="PF08659">
    <property type="entry name" value="KR"/>
    <property type="match status" value="1"/>
</dbReference>
<dbReference type="SUPFAM" id="SSF51735">
    <property type="entry name" value="NAD(P)-binding Rossmann-fold domains"/>
    <property type="match status" value="2"/>
</dbReference>
<dbReference type="SMART" id="SM00822">
    <property type="entry name" value="PKS_KR"/>
    <property type="match status" value="1"/>
</dbReference>
<evidence type="ECO:0000256" key="7">
    <source>
        <dbReference type="ARBA" id="ARBA00023315"/>
    </source>
</evidence>
<dbReference type="FunFam" id="3.40.47.10:FF:000019">
    <property type="entry name" value="Polyketide synthase type I"/>
    <property type="match status" value="1"/>
</dbReference>
<evidence type="ECO:0000256" key="5">
    <source>
        <dbReference type="ARBA" id="ARBA00023194"/>
    </source>
</evidence>
<dbReference type="SUPFAM" id="SSF53901">
    <property type="entry name" value="Thiolase-like"/>
    <property type="match status" value="2"/>
</dbReference>
<organism evidence="13">
    <name type="scientific">Candidatus Streptomyces philanthi bv. triangulum</name>
    <dbReference type="NCBI Taxonomy" id="371632"/>
    <lineage>
        <taxon>Bacteria</taxon>
        <taxon>Bacillati</taxon>
        <taxon>Actinomycetota</taxon>
        <taxon>Actinomycetes</taxon>
        <taxon>Kitasatosporales</taxon>
        <taxon>Streptomycetaceae</taxon>
        <taxon>Streptomyces</taxon>
    </lineage>
</organism>
<feature type="region of interest" description="N-terminal hotdog fold" evidence="8">
    <location>
        <begin position="1720"/>
        <end position="1844"/>
    </location>
</feature>
<dbReference type="InterPro" id="IPR016039">
    <property type="entry name" value="Thiolase-like"/>
</dbReference>
<dbReference type="InterPro" id="IPR020841">
    <property type="entry name" value="PKS_Beta-ketoAc_synthase_dom"/>
</dbReference>
<feature type="region of interest" description="Disordered" evidence="9">
    <location>
        <begin position="180"/>
        <end position="220"/>
    </location>
</feature>
<dbReference type="Gene3D" id="3.40.366.10">
    <property type="entry name" value="Malonyl-Coenzyme A Acyl Carrier Protein, domain 2"/>
    <property type="match status" value="2"/>
</dbReference>
<dbReference type="SMART" id="SM00825">
    <property type="entry name" value="PKS_KS"/>
    <property type="match status" value="1"/>
</dbReference>
<evidence type="ECO:0000256" key="4">
    <source>
        <dbReference type="ARBA" id="ARBA00022679"/>
    </source>
</evidence>
<dbReference type="InterPro" id="IPR057326">
    <property type="entry name" value="KR_dom"/>
</dbReference>
<feature type="domain" description="Ketosynthase family 3 (KS3)" evidence="11">
    <location>
        <begin position="830"/>
        <end position="1256"/>
    </location>
</feature>
<dbReference type="InterPro" id="IPR014043">
    <property type="entry name" value="Acyl_transferase_dom"/>
</dbReference>
<name>A0A1Z1G721_9ACTN</name>
<dbReference type="InterPro" id="IPR055123">
    <property type="entry name" value="SpnB-like_Rossmann"/>
</dbReference>
<dbReference type="GO" id="GO:0031177">
    <property type="term" value="F:phosphopantetheine binding"/>
    <property type="evidence" value="ECO:0007669"/>
    <property type="project" value="InterPro"/>
</dbReference>
<dbReference type="Pfam" id="PF14765">
    <property type="entry name" value="PS-DH"/>
    <property type="match status" value="1"/>
</dbReference>
<dbReference type="SMART" id="SM00823">
    <property type="entry name" value="PKS_PP"/>
    <property type="match status" value="2"/>
</dbReference>
<feature type="active site" description="Proton acceptor; for dehydratase activity" evidence="8">
    <location>
        <position position="1752"/>
    </location>
</feature>
<dbReference type="InterPro" id="IPR014031">
    <property type="entry name" value="Ketoacyl_synth_C"/>
</dbReference>
<dbReference type="Pfam" id="PF21089">
    <property type="entry name" value="PKS_DH_N"/>
    <property type="match status" value="1"/>
</dbReference>
<dbReference type="InterPro" id="IPR013968">
    <property type="entry name" value="PKS_KR"/>
</dbReference>
<dbReference type="InterPro" id="IPR006162">
    <property type="entry name" value="Ppantetheine_attach_site"/>
</dbReference>
<dbReference type="FunFam" id="1.10.1200.10:FF:000007">
    <property type="entry name" value="Probable polyketide synthase pks17"/>
    <property type="match status" value="1"/>
</dbReference>
<dbReference type="GO" id="GO:0004315">
    <property type="term" value="F:3-oxoacyl-[acyl-carrier-protein] synthase activity"/>
    <property type="evidence" value="ECO:0007669"/>
    <property type="project" value="InterPro"/>
</dbReference>
<dbReference type="InterPro" id="IPR009081">
    <property type="entry name" value="PP-bd_ACP"/>
</dbReference>
<dbReference type="Pfam" id="PF00109">
    <property type="entry name" value="ketoacyl-synt"/>
    <property type="match status" value="1"/>
</dbReference>
<evidence type="ECO:0000256" key="9">
    <source>
        <dbReference type="SAM" id="MobiDB-lite"/>
    </source>
</evidence>
<dbReference type="InterPro" id="IPR042104">
    <property type="entry name" value="PKS_dehydratase_sf"/>
</dbReference>
<comment type="pathway">
    <text evidence="1">Antibiotic biosynthesis.</text>
</comment>
<dbReference type="PROSITE" id="PS50075">
    <property type="entry name" value="CARRIER"/>
    <property type="match status" value="2"/>
</dbReference>
<keyword evidence="3" id="KW-0597">Phosphoprotein</keyword>
<dbReference type="Gene3D" id="3.40.47.10">
    <property type="match status" value="2"/>
</dbReference>
<dbReference type="InterPro" id="IPR016035">
    <property type="entry name" value="Acyl_Trfase/lysoPLipase"/>
</dbReference>
<dbReference type="Pfam" id="PF16197">
    <property type="entry name" value="KAsynt_C_assoc"/>
    <property type="match status" value="1"/>
</dbReference>
<dbReference type="PROSITE" id="PS52019">
    <property type="entry name" value="PKS_MFAS_DH"/>
    <property type="match status" value="1"/>
</dbReference>
<dbReference type="SMART" id="SM00827">
    <property type="entry name" value="PKS_AT"/>
    <property type="match status" value="2"/>
</dbReference>
<dbReference type="InterPro" id="IPR036291">
    <property type="entry name" value="NAD(P)-bd_dom_sf"/>
</dbReference>
<dbReference type="CDD" id="cd00833">
    <property type="entry name" value="PKS"/>
    <property type="match status" value="1"/>
</dbReference>
<evidence type="ECO:0000256" key="3">
    <source>
        <dbReference type="ARBA" id="ARBA00022553"/>
    </source>
</evidence>
<keyword evidence="7" id="KW-0012">Acyltransferase</keyword>
<dbReference type="PANTHER" id="PTHR43775:SF51">
    <property type="entry name" value="INACTIVE PHENOLPHTHIOCEROL SYNTHESIS POLYKETIDE SYNTHASE TYPE I PKS1-RELATED"/>
    <property type="match status" value="1"/>
</dbReference>
<dbReference type="SMART" id="SM00826">
    <property type="entry name" value="PKS_DH"/>
    <property type="match status" value="1"/>
</dbReference>
<dbReference type="PANTHER" id="PTHR43775">
    <property type="entry name" value="FATTY ACID SYNTHASE"/>
    <property type="match status" value="1"/>
</dbReference>
<dbReference type="InterPro" id="IPR001227">
    <property type="entry name" value="Ac_transferase_dom_sf"/>
</dbReference>
<evidence type="ECO:0000256" key="6">
    <source>
        <dbReference type="ARBA" id="ARBA00023268"/>
    </source>
</evidence>
<dbReference type="GO" id="GO:0004312">
    <property type="term" value="F:fatty acid synthase activity"/>
    <property type="evidence" value="ECO:0007669"/>
    <property type="project" value="TreeGrafter"/>
</dbReference>
<evidence type="ECO:0000259" key="12">
    <source>
        <dbReference type="PROSITE" id="PS52019"/>
    </source>
</evidence>
<proteinExistence type="predicted"/>
<dbReference type="Gene3D" id="3.40.50.720">
    <property type="entry name" value="NAD(P)-binding Rossmann-like Domain"/>
    <property type="match status" value="1"/>
</dbReference>
<dbReference type="InterPro" id="IPR036736">
    <property type="entry name" value="ACP-like_sf"/>
</dbReference>
<dbReference type="Gene3D" id="3.30.70.3290">
    <property type="match status" value="2"/>
</dbReference>
<dbReference type="SUPFAM" id="SSF52151">
    <property type="entry name" value="FabD/lysophospholipase-like"/>
    <property type="match status" value="2"/>
</dbReference>
<accession>A0A1Z1G721</accession>
<dbReference type="FunFam" id="3.40.366.10:FF:000002">
    <property type="entry name" value="Probable polyketide synthase 2"/>
    <property type="match status" value="1"/>
</dbReference>
<dbReference type="InterPro" id="IPR049900">
    <property type="entry name" value="PKS_mFAS_DH"/>
</dbReference>
<dbReference type="Pfam" id="PF22953">
    <property type="entry name" value="SpnB_Rossmann"/>
    <property type="match status" value="1"/>
</dbReference>
<dbReference type="SMART" id="SM01294">
    <property type="entry name" value="PKS_PP_betabranch"/>
    <property type="match status" value="2"/>
</dbReference>
<dbReference type="PROSITE" id="PS00012">
    <property type="entry name" value="PHOSPHOPANTETHEINE"/>
    <property type="match status" value="2"/>
</dbReference>
<dbReference type="CDD" id="cd08956">
    <property type="entry name" value="KR_3_FAS_SDR_x"/>
    <property type="match status" value="1"/>
</dbReference>
<dbReference type="InterPro" id="IPR050091">
    <property type="entry name" value="PKS_NRPS_Biosynth_Enz"/>
</dbReference>
<dbReference type="Pfam" id="PF02801">
    <property type="entry name" value="Ketoacyl-synt_C"/>
    <property type="match status" value="1"/>
</dbReference>
<evidence type="ECO:0000256" key="1">
    <source>
        <dbReference type="ARBA" id="ARBA00004792"/>
    </source>
</evidence>
<gene>
    <name evidence="13" type="primary">pieA1</name>
    <name evidence="13" type="ORF">CSP_7468</name>
</gene>
<dbReference type="Pfam" id="PF00550">
    <property type="entry name" value="PP-binding"/>
    <property type="match status" value="2"/>
</dbReference>
<dbReference type="Gene3D" id="1.10.1200.10">
    <property type="entry name" value="ACP-like"/>
    <property type="match status" value="2"/>
</dbReference>
<dbReference type="EMBL" id="KX098584">
    <property type="protein sequence ID" value="ARV85760.1"/>
    <property type="molecule type" value="Genomic_DNA"/>
</dbReference>
<evidence type="ECO:0000256" key="8">
    <source>
        <dbReference type="PROSITE-ProRule" id="PRU01363"/>
    </source>
</evidence>
<dbReference type="GO" id="GO:0033068">
    <property type="term" value="P:macrolide biosynthetic process"/>
    <property type="evidence" value="ECO:0007669"/>
    <property type="project" value="UniProtKB-ARBA"/>
</dbReference>
<sequence length="2673" mass="281622">MGEDESMRKPVPQTSRQVDPVVIVGLATHQGVGGPLTLAEDRAFFGLPATAELTADRSLALRLAWAALEDGGIVPGPLAGDRTGVFLVAAGNGLAEFVARALHLGGSHATVGSADSATLDRYAIRTAVARATDRLRRGAIHQALVGAVLPDAAGAGGLALVLKQRSQAIRDGDRAYGVLPADDTAGEAPTEGGAHGTVATGGLTATGAPGTTATTPPAGFGARGAVDEALALVGALPAPAWPQSAATPVGPGGVTLRTTPLVPLVLSGHSNAALRASARALHSLVESSPALDLADLGLSLGSTRTVLARRAVVLAASRTDALRGLRAVADGTFDAMVVSPTAHDSGEKVDGGTDRRPVFVFPGQGPHWRRMALDLLESSEVFRRHMRACADALEPHVPWDLHEVLREAPGAPAMRAVDVVQPVLFAVMVSLAELWRACGLEPAAVVGASLGEIAAARVSGALTLEEAAQVVALWSHAQAGATGDGDLASALAPREEIEQRLGRWGGDRLHFAGSNGPRSVLFSGDREAVSELLAELVADGVRAKRLSNDLPAHSPTLRLDGELLLGGLAGLTPRTSEVPFYSSLTGGRQETAGLDGPYWQRNITREIRFEQATRALLAAGHRTFVEVSPHPVLLAGLQDTLESEGLSTHATVVGSLRRHQPGVPTFLRSLAELHVRGVTVDWSAVFQGSDARRLRLPTYPFGAGAADGPATVGDGGPADRLRRKLAARPADGQRAWLTELLHAQVSAVRGGPDLDVNDARRSFRELGLDSTGAVEIRHRLVAATGLPLPMTLLFDHATVEAVVEYLHAALLRPGSEAVDVHTAPVAADADEPIAIVAMSCRFPGGVSTPDDLWRLVIDGTDAISPFPVNRGWDVAPLHDPDPDKTGTTYVSEGGFLHDADQFDAGFFGIGPREALAMDPQQRLLLEAAWEALEHAGIDPATLRGSPSGVFIGAMTQDYGERMHLASEEVKGHVLTGSTVSVLSGRLSYVFGLEGPAITVDTACSSSLVALHLATQSLRRGETTMALTGGATVMAAPGMFIEFSRQRGLSPDGRCKAFAASANGTGWGEGVGVLLLERLTDAQRNGHQVIAVVRGSAINQDGASNGLTAPNGPAQQRVIWQALSNARLTTDDIDAVEAHGTGTTLGDPIEAQALLATYGQNRPANRPLWLGSLKSNVGHTQAAAGVGGVIKMVQAMRHGVLPRTLHVDEPTPHVDWDSGTVRLLTEQREWPETGRPRRAAVSSFGISGTNAHVILEQAPEQEATSEDQGPAVATGVVPVVISARAPRALRAQAARLAAYVEDHPDADPYAIARTLLTARANLEHRAVLLAHDRGHLVEALHALAKGEEHPSVITGNADHARPVFVFPGQGSQWTGMATDLLDTSEVFRQSIAECENALAPYVDWSLTDVLTNGQPIERVDIVQPALFAVMISLARVWESLGVQPTAVIGHSQGEIPAAVIAGALTLDDGARITALRSQAIHTTLTGHGTMASLTLTPQATQQLPGNWGQELHIAAHNGPHTTVIAGDAVAVDNLLAHCEERDIHARRINVDYASHSPHVETIREHLLTQLADIKPTTSNIPFYSTTTGQALDTTQLTADYWYTNLRQPVLLTHATTTALTNAHTTYIEISPHPILTTALHDITNEHNQPATITATLRRDHGTWTQLLTHAAHLHTHNTPINWNTTLPTTTPQLDLPTYPFQRQPYWLTTPTTHHNPQATDHPFLLTRTTLATNQETLYTGHISTHTHPWLTDHALWNTPLLPGTALLELALHTAHHTGLHHLEELTLHTPLTLTPHQPHHLQIHIGTPNPTGQHPLTIHTRPEGTDEGAWVRHAVGVVSAKGQAPQDGAWPGQGVALAEAEGVYGRLAEVGFDYGPAFQGLRRKGRAGDDVVAEVGLPEQQQADADRFDLHPALLDAALHATLLEGTDRVRLPFSFSGVTLHATGATDLRVRLTPTGPDTVSVLATDAEGQQVVSIDALTLREVSAEQFRAVASGLNNPLYQVEWVPAEATELTGPSPVGSGRPPVLVGPATLLPDLADAAPACVASDLRALIATVTAGGPVPDTVVVPCLPGAGEPDSGDTAEAAHVVARDVRELVRTWLAEERFAASRLVLLTRAAVAVRDEDDVTDLARAPLWGLVRAAGSEHPGRLALADLDDDPDSYRVLLRALATGTIDEPQLAARAGRLYAPRLARVAHSAGEGVSPFDGTGTVLVTGGTGLLGGMLARHLVAEYGVRSLLLLSRRGLAAEGAEELRAELVERGARVTVVACDAADRSALAAALEAVPTEYPLTGVVHTAGVLDDGVIASLTPERLAAVLRPKVDAAWNLHELTRPYDLRAFVLYSSAAGTLGQAGQASYAAGNAFLDALAWHRRATGLPGLALAWGLWAEAGGMTGHLGEADLRRLRRTGLAPMASEQGLALFDMAVRADADARTATGLTATGGSGAGRAALVPAVLDFAALRAQPQVPALFRRLVRARSPAPLRAAAGGSQAVTVERRFAELAPDERRQALVDLVRRQVATVLGHSTVDSIDPGRGFLDLGVESLTALDLRNRLGTEVGRQLPATLIFNHPTPTAMGRYLDAELFPGDDTAESGADGLSPAAARDQPDEAEFRRALATIPLARFQEAGLVRTLLGLAEAGNEHGEHAAEPVTERQGAALDGMGLDDLVRVALGDN</sequence>
<dbReference type="InterPro" id="IPR049552">
    <property type="entry name" value="PKS_DH_N"/>
</dbReference>
<dbReference type="Pfam" id="PF00698">
    <property type="entry name" value="Acyl_transf_1"/>
    <property type="match status" value="2"/>
</dbReference>
<evidence type="ECO:0000259" key="11">
    <source>
        <dbReference type="PROSITE" id="PS52004"/>
    </source>
</evidence>
<keyword evidence="2" id="KW-0596">Phosphopantetheine</keyword>
<feature type="domain" description="Carrier" evidence="10">
    <location>
        <begin position="735"/>
        <end position="810"/>
    </location>
</feature>
<reference evidence="13" key="1">
    <citation type="submission" date="2016-04" db="EMBL/GenBank/DDBJ databases">
        <title>Evolutionary stability of antibiotic protection in a defensive symbiosis.</title>
        <authorList>
            <person name="Engl T."/>
            <person name="Kroiss J."/>
            <person name="Kai M."/>
            <person name="Nechitaylo T."/>
            <person name="Svatos A."/>
            <person name="Kaltenpoth M."/>
        </authorList>
    </citation>
    <scope>NUCLEOTIDE SEQUENCE</scope>
    <source>
        <strain evidence="13">23Af2</strain>
    </source>
</reference>
<keyword evidence="6" id="KW-0511">Multifunctional enzyme</keyword>
<evidence type="ECO:0000256" key="2">
    <source>
        <dbReference type="ARBA" id="ARBA00022450"/>
    </source>
</evidence>